<feature type="chain" id="PRO_5031015718" evidence="1">
    <location>
        <begin position="29"/>
        <end position="94"/>
    </location>
</feature>
<evidence type="ECO:0000256" key="1">
    <source>
        <dbReference type="SAM" id="SignalP"/>
    </source>
</evidence>
<dbReference type="Proteomes" id="UP000528734">
    <property type="component" value="Unassembled WGS sequence"/>
</dbReference>
<evidence type="ECO:0000313" key="2">
    <source>
        <dbReference type="EMBL" id="NOJ47936.1"/>
    </source>
</evidence>
<dbReference type="EMBL" id="JAAVLW010000005">
    <property type="protein sequence ID" value="NOJ47936.1"/>
    <property type="molecule type" value="Genomic_DNA"/>
</dbReference>
<reference evidence="2 3" key="1">
    <citation type="submission" date="2020-03" db="EMBL/GenBank/DDBJ databases">
        <title>Bradyrhizobium diversity isolated from nodules of Muelleranthus trifoliolatus.</title>
        <authorList>
            <person name="Klepa M."/>
            <person name="Helene L."/>
            <person name="Hungria M."/>
        </authorList>
    </citation>
    <scope>NUCLEOTIDE SEQUENCE [LARGE SCALE GENOMIC DNA]</scope>
    <source>
        <strain evidence="2 3">WSM 1744</strain>
    </source>
</reference>
<name>A0A7Y4H5F1_9BRAD</name>
<organism evidence="2 3">
    <name type="scientific">Bradyrhizobium archetypum</name>
    <dbReference type="NCBI Taxonomy" id="2721160"/>
    <lineage>
        <taxon>Bacteria</taxon>
        <taxon>Pseudomonadati</taxon>
        <taxon>Pseudomonadota</taxon>
        <taxon>Alphaproteobacteria</taxon>
        <taxon>Hyphomicrobiales</taxon>
        <taxon>Nitrobacteraceae</taxon>
        <taxon>Bradyrhizobium</taxon>
    </lineage>
</organism>
<feature type="signal peptide" evidence="1">
    <location>
        <begin position="1"/>
        <end position="28"/>
    </location>
</feature>
<evidence type="ECO:0000313" key="3">
    <source>
        <dbReference type="Proteomes" id="UP000528734"/>
    </source>
</evidence>
<protein>
    <submittedName>
        <fullName evidence="2">DUF3551 domain-containing protein</fullName>
    </submittedName>
</protein>
<gene>
    <name evidence="2" type="ORF">HCN50_17075</name>
</gene>
<keyword evidence="1" id="KW-0732">Signal</keyword>
<sequence>MKLPHASATAIALTVLAATIAPPSSARAQTYDPSYPVCLQVYQGFVDYYFECHYRTMAQCQASASGRSAQCVVNPYYGGPNAGRGKRQRRYQPY</sequence>
<dbReference type="InterPro" id="IPR021937">
    <property type="entry name" value="DUF3551"/>
</dbReference>
<proteinExistence type="predicted"/>
<keyword evidence="3" id="KW-1185">Reference proteome</keyword>
<dbReference type="RefSeq" id="WP_171710828.1">
    <property type="nucleotide sequence ID" value="NZ_JAAVLW010000005.1"/>
</dbReference>
<accession>A0A7Y4H5F1</accession>
<comment type="caution">
    <text evidence="2">The sequence shown here is derived from an EMBL/GenBank/DDBJ whole genome shotgun (WGS) entry which is preliminary data.</text>
</comment>
<dbReference type="Pfam" id="PF12071">
    <property type="entry name" value="DUF3551"/>
    <property type="match status" value="1"/>
</dbReference>
<dbReference type="AlphaFoldDB" id="A0A7Y4H5F1"/>